<evidence type="ECO:0000313" key="7">
    <source>
        <dbReference type="EMBL" id="AQW44801.1"/>
    </source>
</evidence>
<dbReference type="GO" id="GO:0005198">
    <property type="term" value="F:structural molecule activity"/>
    <property type="evidence" value="ECO:0007669"/>
    <property type="project" value="InterPro"/>
</dbReference>
<dbReference type="Proteomes" id="UP001057740">
    <property type="component" value="Genome"/>
</dbReference>
<dbReference type="RefSeq" id="YP_010840579.1">
    <property type="nucleotide sequence ID" value="NC_078840.1"/>
</dbReference>
<evidence type="ECO:0000259" key="4">
    <source>
        <dbReference type="Pfam" id="PF03391"/>
    </source>
</evidence>
<dbReference type="GO" id="GO:0019028">
    <property type="term" value="C:viral capsid"/>
    <property type="evidence" value="ECO:0007669"/>
    <property type="project" value="UniProtKB-KW"/>
</dbReference>
<evidence type="ECO:0000256" key="1">
    <source>
        <dbReference type="ARBA" id="ARBA00004328"/>
    </source>
</evidence>
<accession>A0A1S6R4S8</accession>
<proteinExistence type="predicted"/>
<organism evidence="7 8">
    <name type="scientific">Arracacha virus A</name>
    <dbReference type="NCBI Taxonomy" id="1964552"/>
    <lineage>
        <taxon>Viruses</taxon>
        <taxon>Riboviria</taxon>
        <taxon>Orthornavirae</taxon>
        <taxon>Pisuviricota</taxon>
        <taxon>Pisoniviricetes</taxon>
        <taxon>Picornavirales</taxon>
        <taxon>Secoviridae</taxon>
        <taxon>Comovirinae</taxon>
        <taxon>Nepovirus</taxon>
        <taxon>Nepovirus arracaciae</taxon>
    </lineage>
</organism>
<dbReference type="Pfam" id="PF03689">
    <property type="entry name" value="Nepo_coat_N"/>
    <property type="match status" value="1"/>
</dbReference>
<feature type="domain" description="Nepovirus coat protein C-terminal" evidence="5">
    <location>
        <begin position="976"/>
        <end position="1132"/>
    </location>
</feature>
<dbReference type="InterPro" id="IPR005305">
    <property type="entry name" value="Nepo_coat_C"/>
</dbReference>
<dbReference type="EMBL" id="KY569302">
    <property type="protein sequence ID" value="AQW44801.1"/>
    <property type="molecule type" value="Genomic_RNA"/>
</dbReference>
<dbReference type="Gene3D" id="2.60.120.20">
    <property type="match status" value="2"/>
</dbReference>
<dbReference type="InterPro" id="IPR029053">
    <property type="entry name" value="Viral_coat"/>
</dbReference>
<sequence length="1137" mass="126530">MSVVLIGLVLLICFLFSFLFRMKIDTDCVTSFFLYSPEGQLNLRNIADGASTTRALSYVLQEFRTSADARRRIRAAIRSTDFYKVMCRVATQEAAASQETTAAVPVKTEEEDWGPSRYYLPWATPHVFTIDWEEVPMHDVPHHAPRQVYSDDFCPDSLSWEEVSGLFWAVSSLAESAEEERLVAEEALVAELFSELPLEYPHAPAKKNVAAGFHQLFKLRSHERKVEAKGIIFDAISCASAARESFVLSAPAVNQVIAMASTSEAYEERLHQEETRESTGIGTLADLKQILAKRKAPLPRRKGKQEEFSGAGEGQFIPGGGLKLSEDDVFHVGSIVKRWMPQSQEPKKAEDIRVRVEHPVKAEMVRVPQGVDHSESIPIFKPLPRMTEDSLRKLLEKGWKGQTSVCCDLSIQSHVGYGVPIVVFVSLLDTRTTCAEEAYLTGAYLDIGRNKASMLSVPLINLPMGETIMDIDNFIGGLCLVFYYQHNRGFRPGIPLLSYGAIEFSEITASTNYRTKARDSWAEITKRNDPQGKRIVAGLNAIQTLEKDFNEPLPSLGEVKITVPYAAPEMPAYISQGRVVQPTLGRVQSFTVPSSRVPNTTGRLSFAGSRPPDEATGKRDAVPRHTAVPLGVSADPNYVYSERFKVDKDAKANTIVAAIDLRLEIETHRTRAWFKWWENNVDFPKFTFKVHTTRNGFIGAAFTLFVDWWGKLDPAKFTEIPPSVANELPGPIPITFRQDLHVFEWDTRKSGGCAFAAVGDFFSRKPMIYLCVGSTNQIVQAHDWFVGIEVFMESNPDTTWLGTPFCRFPITYGDYFPIERNFGPFSIKGSNPGNSLVRLNWAEKVDTGRGSTISPWRALLEHCQGFSGVLEATFIPCSSVMVGCKLRAGAWHSATSVPTIGDLCLQEHEDLENESKDFSLRLRSSTNMNQTGNSQCYLVFIPFSGVTAPDQHVKDFEFYVRIKGISDFVCGSPMLESDWMQFCLLTDFTADQIDFYFLSQINDNTSSGCKVTMAPSVISHLVSSTGLHGGIVDISITWAHKVKYGENEGCISFVHGYGSSPPQISGRAEVINNANGAFQADSMRIGQVGGANRSGDNQLNRWLRLHFEKATQLSEMRISIRPHDGFSFYGDSCAVPV</sequence>
<dbReference type="GeneID" id="80551786"/>
<evidence type="ECO:0000259" key="6">
    <source>
        <dbReference type="Pfam" id="PF03689"/>
    </source>
</evidence>
<dbReference type="Pfam" id="PF03391">
    <property type="entry name" value="Nepo_coat"/>
    <property type="match status" value="1"/>
</dbReference>
<dbReference type="InterPro" id="IPR005054">
    <property type="entry name" value="Nepo_coat"/>
</dbReference>
<evidence type="ECO:0000256" key="2">
    <source>
        <dbReference type="ARBA" id="ARBA00022561"/>
    </source>
</evidence>
<keyword evidence="8" id="KW-1185">Reference proteome</keyword>
<feature type="domain" description="Nepovirus coat protein" evidence="4">
    <location>
        <begin position="806"/>
        <end position="966"/>
    </location>
</feature>
<evidence type="ECO:0000259" key="5">
    <source>
        <dbReference type="Pfam" id="PF03688"/>
    </source>
</evidence>
<dbReference type="InterPro" id="IPR005306">
    <property type="entry name" value="Nepo_coat_N"/>
</dbReference>
<reference evidence="7 8" key="1">
    <citation type="submission" date="2017-02" db="EMBL/GenBank/DDBJ databases">
        <title>First complete genome sequence of Arracacha virus A from 38-year-old sample from Peru.</title>
        <authorList>
            <person name="Adams I."/>
            <person name="Boonham N."/>
            <person name="Jones R."/>
        </authorList>
    </citation>
    <scope>NUCLEOTIDE SEQUENCE [LARGE SCALE GENOMIC DNA]</scope>
    <source>
        <strain evidence="7">AVA</strain>
    </source>
</reference>
<feature type="domain" description="Nepovirus coat protein N-terminal" evidence="6">
    <location>
        <begin position="639"/>
        <end position="728"/>
    </location>
</feature>
<keyword evidence="2" id="KW-0167">Capsid protein</keyword>
<dbReference type="KEGG" id="vg:80551786"/>
<evidence type="ECO:0000256" key="3">
    <source>
        <dbReference type="ARBA" id="ARBA00022844"/>
    </source>
</evidence>
<comment type="subcellular location">
    <subcellularLocation>
        <location evidence="1">Virion</location>
    </subcellularLocation>
</comment>
<name>A0A1S6R4S8_9SECO</name>
<evidence type="ECO:0000313" key="8">
    <source>
        <dbReference type="Proteomes" id="UP001057740"/>
    </source>
</evidence>
<dbReference type="SUPFAM" id="SSF88633">
    <property type="entry name" value="Positive stranded ssRNA viruses"/>
    <property type="match status" value="3"/>
</dbReference>
<keyword evidence="3" id="KW-0946">Virion</keyword>
<protein>
    <submittedName>
        <fullName evidence="7">Polyprotein</fullName>
    </submittedName>
</protein>
<dbReference type="Pfam" id="PF03688">
    <property type="entry name" value="Nepo_coat_C"/>
    <property type="match status" value="1"/>
</dbReference>